<dbReference type="AlphaFoldDB" id="A0A2H3D867"/>
<gene>
    <name evidence="2" type="ORF">ARMGADRAFT_1037676</name>
</gene>
<keyword evidence="1" id="KW-0812">Transmembrane</keyword>
<keyword evidence="1" id="KW-1133">Transmembrane helix</keyword>
<accession>A0A2H3D867</accession>
<keyword evidence="1" id="KW-0472">Membrane</keyword>
<dbReference type="OMA" id="MISHRTW"/>
<dbReference type="Proteomes" id="UP000217790">
    <property type="component" value="Unassembled WGS sequence"/>
</dbReference>
<reference evidence="3" key="1">
    <citation type="journal article" date="2017" name="Nat. Ecol. Evol.">
        <title>Genome expansion and lineage-specific genetic innovations in the forest pathogenic fungi Armillaria.</title>
        <authorList>
            <person name="Sipos G."/>
            <person name="Prasanna A.N."/>
            <person name="Walter M.C."/>
            <person name="O'Connor E."/>
            <person name="Balint B."/>
            <person name="Krizsan K."/>
            <person name="Kiss B."/>
            <person name="Hess J."/>
            <person name="Varga T."/>
            <person name="Slot J."/>
            <person name="Riley R."/>
            <person name="Boka B."/>
            <person name="Rigling D."/>
            <person name="Barry K."/>
            <person name="Lee J."/>
            <person name="Mihaltcheva S."/>
            <person name="LaButti K."/>
            <person name="Lipzen A."/>
            <person name="Waldron R."/>
            <person name="Moloney N.M."/>
            <person name="Sperisen C."/>
            <person name="Kredics L."/>
            <person name="Vagvoelgyi C."/>
            <person name="Patrignani A."/>
            <person name="Fitzpatrick D."/>
            <person name="Nagy I."/>
            <person name="Doyle S."/>
            <person name="Anderson J.B."/>
            <person name="Grigoriev I.V."/>
            <person name="Gueldener U."/>
            <person name="Muensterkoetter M."/>
            <person name="Nagy L.G."/>
        </authorList>
    </citation>
    <scope>NUCLEOTIDE SEQUENCE [LARGE SCALE GENOMIC DNA]</scope>
    <source>
        <strain evidence="3">Ar21-2</strain>
    </source>
</reference>
<sequence>MSTTAYAPEELRTMLEVLPTEVTELANAPGCRRIMFILLKHFAEEKLANFHGEPSVRLNRGTTLNILLFHAPGRHLRTIEYLTCDGMISHRTWKEFSTGVQKSCSDLSVYSTIVIALDIGVLAIQSVDVVPNMSCIKICLYFSVVACLGSIISSLLLQSKNDEMISMSYSEACQMIQGFRDTSGTFENMAVAHSLPYGCLYWG</sequence>
<proteinExistence type="predicted"/>
<evidence type="ECO:0000313" key="2">
    <source>
        <dbReference type="EMBL" id="PBK83676.1"/>
    </source>
</evidence>
<evidence type="ECO:0000256" key="1">
    <source>
        <dbReference type="SAM" id="Phobius"/>
    </source>
</evidence>
<feature type="transmembrane region" description="Helical" evidence="1">
    <location>
        <begin position="140"/>
        <end position="157"/>
    </location>
</feature>
<evidence type="ECO:0000313" key="3">
    <source>
        <dbReference type="Proteomes" id="UP000217790"/>
    </source>
</evidence>
<keyword evidence="3" id="KW-1185">Reference proteome</keyword>
<dbReference type="InParanoid" id="A0A2H3D867"/>
<name>A0A2H3D867_ARMGA</name>
<protein>
    <submittedName>
        <fullName evidence="2">Uncharacterized protein</fullName>
    </submittedName>
</protein>
<dbReference type="OrthoDB" id="2657661at2759"/>
<dbReference type="EMBL" id="KZ293704">
    <property type="protein sequence ID" value="PBK83676.1"/>
    <property type="molecule type" value="Genomic_DNA"/>
</dbReference>
<organism evidence="2 3">
    <name type="scientific">Armillaria gallica</name>
    <name type="common">Bulbous honey fungus</name>
    <name type="synonym">Armillaria bulbosa</name>
    <dbReference type="NCBI Taxonomy" id="47427"/>
    <lineage>
        <taxon>Eukaryota</taxon>
        <taxon>Fungi</taxon>
        <taxon>Dikarya</taxon>
        <taxon>Basidiomycota</taxon>
        <taxon>Agaricomycotina</taxon>
        <taxon>Agaricomycetes</taxon>
        <taxon>Agaricomycetidae</taxon>
        <taxon>Agaricales</taxon>
        <taxon>Marasmiineae</taxon>
        <taxon>Physalacriaceae</taxon>
        <taxon>Armillaria</taxon>
    </lineage>
</organism>